<dbReference type="RefSeq" id="WP_017434489.1">
    <property type="nucleotide sequence ID" value="NZ_BAWO01000046.1"/>
</dbReference>
<evidence type="ECO:0000313" key="6">
    <source>
        <dbReference type="Proteomes" id="UP000023561"/>
    </source>
</evidence>
<dbReference type="InterPro" id="IPR011009">
    <property type="entry name" value="Kinase-like_dom_sf"/>
</dbReference>
<dbReference type="GO" id="GO:0005737">
    <property type="term" value="C:cytoplasm"/>
    <property type="evidence" value="ECO:0007669"/>
    <property type="project" value="TreeGrafter"/>
</dbReference>
<evidence type="ECO:0000259" key="4">
    <source>
        <dbReference type="PROSITE" id="PS50011"/>
    </source>
</evidence>
<dbReference type="GO" id="GO:0005524">
    <property type="term" value="F:ATP binding"/>
    <property type="evidence" value="ECO:0007669"/>
    <property type="project" value="UniProtKB-UniRule"/>
</dbReference>
<dbReference type="PROSITE" id="PS50011">
    <property type="entry name" value="PROTEIN_KINASE_DOM"/>
    <property type="match status" value="1"/>
</dbReference>
<feature type="binding site" evidence="1">
    <location>
        <position position="55"/>
    </location>
    <ligand>
        <name>ATP</name>
        <dbReference type="ChEBI" id="CHEBI:30616"/>
    </ligand>
</feature>
<keyword evidence="3" id="KW-1133">Transmembrane helix</keyword>
<keyword evidence="1" id="KW-0067">ATP-binding</keyword>
<dbReference type="Gene3D" id="1.10.510.10">
    <property type="entry name" value="Transferase(Phosphotransferase) domain 1"/>
    <property type="match status" value="1"/>
</dbReference>
<reference evidence="5 6" key="1">
    <citation type="submission" date="2014-04" db="EMBL/GenBank/DDBJ databases">
        <title>Whole genome shotgun sequence of Geobacillus caldoxylosilyticus NBRC 107762.</title>
        <authorList>
            <person name="Hosoyama A."/>
            <person name="Hosoyama Y."/>
            <person name="Katano-Makiyama Y."/>
            <person name="Tsuchikane K."/>
            <person name="Ohji S."/>
            <person name="Ichikawa N."/>
            <person name="Yamazoe A."/>
            <person name="Fujita N."/>
        </authorList>
    </citation>
    <scope>NUCLEOTIDE SEQUENCE [LARGE SCALE GENOMIC DNA]</scope>
    <source>
        <strain evidence="5 6">NBRC 107762</strain>
    </source>
</reference>
<dbReference type="GeneID" id="301192810"/>
<accession>A0A023DGY6</accession>
<feature type="compositionally biased region" description="Basic residues" evidence="2">
    <location>
        <begin position="287"/>
        <end position="296"/>
    </location>
</feature>
<evidence type="ECO:0000256" key="2">
    <source>
        <dbReference type="SAM" id="MobiDB-lite"/>
    </source>
</evidence>
<feature type="domain" description="Protein kinase" evidence="4">
    <location>
        <begin position="28"/>
        <end position="288"/>
    </location>
</feature>
<dbReference type="Proteomes" id="UP000023561">
    <property type="component" value="Unassembled WGS sequence"/>
</dbReference>
<dbReference type="PANTHER" id="PTHR44167:SF31">
    <property type="entry name" value="PROTEIN CBG02007"/>
    <property type="match status" value="1"/>
</dbReference>
<evidence type="ECO:0000256" key="3">
    <source>
        <dbReference type="SAM" id="Phobius"/>
    </source>
</evidence>
<dbReference type="EMBL" id="BAWO01000046">
    <property type="protein sequence ID" value="GAJ40540.1"/>
    <property type="molecule type" value="Genomic_DNA"/>
</dbReference>
<keyword evidence="6" id="KW-1185">Reference proteome</keyword>
<dbReference type="InterPro" id="IPR000719">
    <property type="entry name" value="Prot_kinase_dom"/>
</dbReference>
<dbReference type="AlphaFoldDB" id="A0A023DGY6"/>
<comment type="caution">
    <text evidence="5">The sequence shown here is derived from an EMBL/GenBank/DDBJ whole genome shotgun (WGS) entry which is preliminary data.</text>
</comment>
<keyword evidence="3" id="KW-0812">Transmembrane</keyword>
<gene>
    <name evidence="5" type="ORF">GCA01S_046_00160</name>
</gene>
<proteinExistence type="predicted"/>
<keyword evidence="3" id="KW-0472">Membrane</keyword>
<dbReference type="Pfam" id="PF00069">
    <property type="entry name" value="Pkinase"/>
    <property type="match status" value="1"/>
</dbReference>
<feature type="region of interest" description="Disordered" evidence="2">
    <location>
        <begin position="272"/>
        <end position="296"/>
    </location>
</feature>
<dbReference type="PANTHER" id="PTHR44167">
    <property type="entry name" value="OVARIAN-SPECIFIC SERINE/THREONINE-PROTEIN KINASE LOK-RELATED"/>
    <property type="match status" value="1"/>
</dbReference>
<keyword evidence="5" id="KW-0418">Kinase</keyword>
<name>A0A023DGY6_9BACL</name>
<dbReference type="SMART" id="SM00220">
    <property type="entry name" value="S_TKc"/>
    <property type="match status" value="1"/>
</dbReference>
<dbReference type="PROSITE" id="PS00107">
    <property type="entry name" value="PROTEIN_KINASE_ATP"/>
    <property type="match status" value="1"/>
</dbReference>
<dbReference type="OrthoDB" id="583109at2"/>
<dbReference type="InterPro" id="IPR017441">
    <property type="entry name" value="Protein_kinase_ATP_BS"/>
</dbReference>
<sequence length="326" mass="37020">MMSHTLRNHLCNLPQGTVITGKWHRHSYKLLKQLGSGANGVVYLAESRKGLVAVKLSDDHASVTSEVNILRRFSKVQGVALGPSLLDVDDWMNPFLHKTVPFYVMEYIKGESFPAFIRKHGKEWVIILLLQLLSALDQLHQEGWVFGDLKPENLLVAGPPPTIRLLDVGGTTLQGRAIKEFTELYDRGYWGLGSRRAEPSYDLFAATMIMITACCPMKLERKGDGRSQLLSIIRKDTMLRKYEGVLLKAIDGKYKRASEMRQDILAAFHRSSRSRYHPQPARQMKPMSRRSKKKKHRKAKGVVETVLIAAVLLCVYAIYVYHQVLH</sequence>
<dbReference type="SUPFAM" id="SSF56112">
    <property type="entry name" value="Protein kinase-like (PK-like)"/>
    <property type="match status" value="1"/>
</dbReference>
<dbReference type="GO" id="GO:0004674">
    <property type="term" value="F:protein serine/threonine kinase activity"/>
    <property type="evidence" value="ECO:0007669"/>
    <property type="project" value="TreeGrafter"/>
</dbReference>
<keyword evidence="5" id="KW-0808">Transferase</keyword>
<protein>
    <submittedName>
        <fullName evidence="5">Putative serine/threonine-protein kinase</fullName>
    </submittedName>
</protein>
<evidence type="ECO:0000256" key="1">
    <source>
        <dbReference type="PROSITE-ProRule" id="PRU10141"/>
    </source>
</evidence>
<organism evidence="5 6">
    <name type="scientific">Parageobacillus caldoxylosilyticus NBRC 107762</name>
    <dbReference type="NCBI Taxonomy" id="1220594"/>
    <lineage>
        <taxon>Bacteria</taxon>
        <taxon>Bacillati</taxon>
        <taxon>Bacillota</taxon>
        <taxon>Bacilli</taxon>
        <taxon>Bacillales</taxon>
        <taxon>Anoxybacillaceae</taxon>
        <taxon>Saccharococcus</taxon>
    </lineage>
</organism>
<feature type="transmembrane region" description="Helical" evidence="3">
    <location>
        <begin position="301"/>
        <end position="321"/>
    </location>
</feature>
<keyword evidence="1" id="KW-0547">Nucleotide-binding</keyword>
<evidence type="ECO:0000313" key="5">
    <source>
        <dbReference type="EMBL" id="GAJ40540.1"/>
    </source>
</evidence>